<comment type="subcellular location">
    <subcellularLocation>
        <location evidence="2">Cell outer membrane</location>
        <topology evidence="2">Lipid-anchor</topology>
    </subcellularLocation>
</comment>
<keyword evidence="2" id="KW-0472">Membrane</keyword>
<keyword evidence="2" id="KW-0564">Palmitate</keyword>
<dbReference type="NCBIfam" id="TIGR01845">
    <property type="entry name" value="outer_NodT"/>
    <property type="match status" value="1"/>
</dbReference>
<dbReference type="Gene3D" id="2.20.200.10">
    <property type="entry name" value="Outer membrane efflux proteins (OEP)"/>
    <property type="match status" value="1"/>
</dbReference>
<reference evidence="5" key="1">
    <citation type="submission" date="2018-07" db="EMBL/GenBank/DDBJ databases">
        <title>Genome assembly of strain Ka43.</title>
        <authorList>
            <person name="Kukolya J."/>
            <person name="Nagy I."/>
            <person name="Horvath B."/>
            <person name="Toth A."/>
        </authorList>
    </citation>
    <scope>NUCLEOTIDE SEQUENCE</scope>
    <source>
        <strain evidence="5">KB43</strain>
    </source>
</reference>
<evidence type="ECO:0000256" key="3">
    <source>
        <dbReference type="SAM" id="Coils"/>
    </source>
</evidence>
<evidence type="ECO:0000256" key="4">
    <source>
        <dbReference type="SAM" id="MobiDB-lite"/>
    </source>
</evidence>
<dbReference type="GO" id="GO:0015562">
    <property type="term" value="F:efflux transmembrane transporter activity"/>
    <property type="evidence" value="ECO:0007669"/>
    <property type="project" value="InterPro"/>
</dbReference>
<organism evidence="5 6">
    <name type="scientific">Cellvibrio polysaccharolyticus</name>
    <dbReference type="NCBI Taxonomy" id="2082724"/>
    <lineage>
        <taxon>Bacteria</taxon>
        <taxon>Pseudomonadati</taxon>
        <taxon>Pseudomonadota</taxon>
        <taxon>Gammaproteobacteria</taxon>
        <taxon>Cellvibrionales</taxon>
        <taxon>Cellvibrionaceae</taxon>
        <taxon>Cellvibrio</taxon>
    </lineage>
</organism>
<keyword evidence="2" id="KW-0812">Transmembrane</keyword>
<feature type="region of interest" description="Disordered" evidence="4">
    <location>
        <begin position="491"/>
        <end position="519"/>
    </location>
</feature>
<dbReference type="Proteomes" id="UP000652567">
    <property type="component" value="Unassembled WGS sequence"/>
</dbReference>
<accession>A0A928V834</accession>
<dbReference type="Gene3D" id="1.20.1600.10">
    <property type="entry name" value="Outer membrane efflux proteins (OEP)"/>
    <property type="match status" value="1"/>
</dbReference>
<feature type="coiled-coil region" evidence="3">
    <location>
        <begin position="255"/>
        <end position="282"/>
    </location>
</feature>
<proteinExistence type="inferred from homology"/>
<dbReference type="RefSeq" id="WP_193910606.1">
    <property type="nucleotide sequence ID" value="NZ_PRDL01000001.1"/>
</dbReference>
<dbReference type="GO" id="GO:0009279">
    <property type="term" value="C:cell outer membrane"/>
    <property type="evidence" value="ECO:0007669"/>
    <property type="project" value="UniProtKB-SubCell"/>
</dbReference>
<dbReference type="AlphaFoldDB" id="A0A928V834"/>
<keyword evidence="6" id="KW-1185">Reference proteome</keyword>
<dbReference type="PANTHER" id="PTHR30203:SF29">
    <property type="entry name" value="PROTEIN CYAE"/>
    <property type="match status" value="1"/>
</dbReference>
<dbReference type="Pfam" id="PF02321">
    <property type="entry name" value="OEP"/>
    <property type="match status" value="2"/>
</dbReference>
<keyword evidence="2" id="KW-0449">Lipoprotein</keyword>
<keyword evidence="3" id="KW-0175">Coiled coil</keyword>
<name>A0A928V834_9GAMM</name>
<dbReference type="InterPro" id="IPR010131">
    <property type="entry name" value="MdtP/NodT-like"/>
</dbReference>
<feature type="compositionally biased region" description="Low complexity" evidence="4">
    <location>
        <begin position="498"/>
        <end position="511"/>
    </location>
</feature>
<protein>
    <submittedName>
        <fullName evidence="5">TolC family protein</fullName>
    </submittedName>
</protein>
<gene>
    <name evidence="5" type="ORF">C4F51_13600</name>
</gene>
<evidence type="ECO:0000256" key="2">
    <source>
        <dbReference type="RuleBase" id="RU362097"/>
    </source>
</evidence>
<dbReference type="InterPro" id="IPR003423">
    <property type="entry name" value="OMP_efflux"/>
</dbReference>
<comment type="similarity">
    <text evidence="1 2">Belongs to the outer membrane factor (OMF) (TC 1.B.17) family.</text>
</comment>
<evidence type="ECO:0000313" key="6">
    <source>
        <dbReference type="Proteomes" id="UP000652567"/>
    </source>
</evidence>
<dbReference type="SUPFAM" id="SSF56954">
    <property type="entry name" value="Outer membrane efflux proteins (OEP)"/>
    <property type="match status" value="1"/>
</dbReference>
<evidence type="ECO:0000256" key="1">
    <source>
        <dbReference type="ARBA" id="ARBA00007613"/>
    </source>
</evidence>
<keyword evidence="2" id="KW-1134">Transmembrane beta strand</keyword>
<sequence length="519" mass="55154">MMIGKSPLLLPSRLFLLVAAGLLGACVSVKPEPAQLSFDLPENFANAVSGQTTPADEWWQSFGDEQLNHFVVAALERNPALIQAIARSRIAEAQARLNRADQLPQAGLSVGGTRQRQKMMGMPGMMPGGATDGSVGAGADVAVEDGGETPLATEAILFNNYNASLDISWELDLWGRLSALSASARANYLASNEQLRAMRQSVAAQVVQMYFEIVHARAQLELSERTVTALTEMARQINNRVDVGIASPADGMLANANLASASAGLEQRREALERSLRQLDVIMGEYPAGALQTADILPEVPAAPAAGVPAELLARRPDVRAAELGLRSAGYQLGAAKRSFLPSLSLSGSVGYSGYQWSDLFNSSNQIWSIAGQVLQPIFQGGRLIAQVDIAEGQRDEALHAYAEMALQAMAEVESALVVESLLVRREAALETAASSAESAVQISLNRYLQGIDPFLNVLESQQRALDGRSAHITAQHARLENRVALHLALGGGFENTPPSETSSAPSADAALTSSISHE</sequence>
<dbReference type="EMBL" id="PRDL01000001">
    <property type="protein sequence ID" value="MBE8718224.1"/>
    <property type="molecule type" value="Genomic_DNA"/>
</dbReference>
<dbReference type="PANTHER" id="PTHR30203">
    <property type="entry name" value="OUTER MEMBRANE CATION EFFLUX PROTEIN"/>
    <property type="match status" value="1"/>
</dbReference>
<comment type="caution">
    <text evidence="5">The sequence shown here is derived from an EMBL/GenBank/DDBJ whole genome shotgun (WGS) entry which is preliminary data.</text>
</comment>
<dbReference type="PROSITE" id="PS51257">
    <property type="entry name" value="PROKAR_LIPOPROTEIN"/>
    <property type="match status" value="1"/>
</dbReference>
<evidence type="ECO:0000313" key="5">
    <source>
        <dbReference type="EMBL" id="MBE8718224.1"/>
    </source>
</evidence>